<comment type="cofactor">
    <cofactor evidence="1">
        <name>pantetheine 4'-phosphate</name>
        <dbReference type="ChEBI" id="CHEBI:47942"/>
    </cofactor>
</comment>
<evidence type="ECO:0000256" key="4">
    <source>
        <dbReference type="ARBA" id="ARBA00022553"/>
    </source>
</evidence>
<feature type="region of interest" description="Disordered" evidence="5">
    <location>
        <begin position="6303"/>
        <end position="6328"/>
    </location>
</feature>
<dbReference type="InterPro" id="IPR013216">
    <property type="entry name" value="Methyltransf_11"/>
</dbReference>
<organism evidence="7 8">
    <name type="scientific">Frankia nepalensis</name>
    <dbReference type="NCBI Taxonomy" id="1836974"/>
    <lineage>
        <taxon>Bacteria</taxon>
        <taxon>Bacillati</taxon>
        <taxon>Actinomycetota</taxon>
        <taxon>Actinomycetes</taxon>
        <taxon>Frankiales</taxon>
        <taxon>Frankiaceae</taxon>
        <taxon>Frankia</taxon>
    </lineage>
</organism>
<dbReference type="InterPro" id="IPR023213">
    <property type="entry name" value="CAT-like_dom_sf"/>
</dbReference>
<dbReference type="GO" id="GO:0008610">
    <property type="term" value="P:lipid biosynthetic process"/>
    <property type="evidence" value="ECO:0007669"/>
    <property type="project" value="UniProtKB-ARBA"/>
</dbReference>
<dbReference type="FunFam" id="1.10.1200.10:FF:000005">
    <property type="entry name" value="Nonribosomal peptide synthetase 1"/>
    <property type="match status" value="1"/>
</dbReference>
<dbReference type="CDD" id="cd19540">
    <property type="entry name" value="LCL_NRPS-like"/>
    <property type="match status" value="2"/>
</dbReference>
<evidence type="ECO:0000313" key="8">
    <source>
        <dbReference type="Proteomes" id="UP000604475"/>
    </source>
</evidence>
<dbReference type="EMBL" id="JAEACQ010000156">
    <property type="protein sequence ID" value="MBL7627141.1"/>
    <property type="molecule type" value="Genomic_DNA"/>
</dbReference>
<feature type="region of interest" description="Disordered" evidence="5">
    <location>
        <begin position="1268"/>
        <end position="1287"/>
    </location>
</feature>
<dbReference type="InterPro" id="IPR042099">
    <property type="entry name" value="ANL_N_sf"/>
</dbReference>
<feature type="region of interest" description="Disordered" evidence="5">
    <location>
        <begin position="4554"/>
        <end position="4592"/>
    </location>
</feature>
<dbReference type="PANTHER" id="PTHR45527">
    <property type="entry name" value="NONRIBOSOMAL PEPTIDE SYNTHETASE"/>
    <property type="match status" value="1"/>
</dbReference>
<dbReference type="SUPFAM" id="SSF53335">
    <property type="entry name" value="S-adenosyl-L-methionine-dependent methyltransferases"/>
    <property type="match status" value="1"/>
</dbReference>
<feature type="compositionally biased region" description="Basic and acidic residues" evidence="5">
    <location>
        <begin position="1274"/>
        <end position="1283"/>
    </location>
</feature>
<feature type="compositionally biased region" description="Low complexity" evidence="5">
    <location>
        <begin position="4567"/>
        <end position="4580"/>
    </location>
</feature>
<dbReference type="Pfam" id="PF00501">
    <property type="entry name" value="AMP-binding"/>
    <property type="match status" value="5"/>
</dbReference>
<dbReference type="Proteomes" id="UP000604475">
    <property type="component" value="Unassembled WGS sequence"/>
</dbReference>
<dbReference type="SUPFAM" id="SSF56801">
    <property type="entry name" value="Acetyl-CoA synthetase-like"/>
    <property type="match status" value="5"/>
</dbReference>
<dbReference type="Gene3D" id="3.30.559.30">
    <property type="entry name" value="Nonribosomal peptide synthetase, condensation domain"/>
    <property type="match status" value="7"/>
</dbReference>
<dbReference type="GO" id="GO:0008757">
    <property type="term" value="F:S-adenosylmethionine-dependent methyltransferase activity"/>
    <property type="evidence" value="ECO:0007669"/>
    <property type="project" value="InterPro"/>
</dbReference>
<dbReference type="Gene3D" id="3.40.50.12780">
    <property type="entry name" value="N-terminal domain of ligase-like"/>
    <property type="match status" value="3"/>
</dbReference>
<dbReference type="Pfam" id="PF08241">
    <property type="entry name" value="Methyltransf_11"/>
    <property type="match status" value="1"/>
</dbReference>
<dbReference type="Gene3D" id="1.10.1200.10">
    <property type="entry name" value="ACP-like"/>
    <property type="match status" value="3"/>
</dbReference>
<dbReference type="FunFam" id="3.30.300.30:FF:000010">
    <property type="entry name" value="Enterobactin synthetase component F"/>
    <property type="match status" value="4"/>
</dbReference>
<dbReference type="GO" id="GO:0005829">
    <property type="term" value="C:cytosol"/>
    <property type="evidence" value="ECO:0007669"/>
    <property type="project" value="TreeGrafter"/>
</dbReference>
<dbReference type="InterPro" id="IPR006162">
    <property type="entry name" value="Ppantetheine_attach_site"/>
</dbReference>
<feature type="compositionally biased region" description="Gly residues" evidence="5">
    <location>
        <begin position="6880"/>
        <end position="6893"/>
    </location>
</feature>
<dbReference type="GO" id="GO:0031177">
    <property type="term" value="F:phosphopantetheine binding"/>
    <property type="evidence" value="ECO:0007669"/>
    <property type="project" value="InterPro"/>
</dbReference>
<dbReference type="InterPro" id="IPR029063">
    <property type="entry name" value="SAM-dependent_MTases_sf"/>
</dbReference>
<dbReference type="PROSITE" id="PS50075">
    <property type="entry name" value="CARRIER"/>
    <property type="match status" value="5"/>
</dbReference>
<dbReference type="FunFam" id="3.40.50.12780:FF:000012">
    <property type="entry name" value="Non-ribosomal peptide synthetase"/>
    <property type="match status" value="1"/>
</dbReference>
<evidence type="ECO:0000256" key="2">
    <source>
        <dbReference type="ARBA" id="ARBA00006432"/>
    </source>
</evidence>
<comment type="caution">
    <text evidence="7">The sequence shown here is derived from an EMBL/GenBank/DDBJ whole genome shotgun (WGS) entry which is preliminary data.</text>
</comment>
<dbReference type="InterPro" id="IPR009081">
    <property type="entry name" value="PP-bd_ACP"/>
</dbReference>
<keyword evidence="3" id="KW-0596">Phosphopantetheine</keyword>
<dbReference type="Gene3D" id="2.30.38.10">
    <property type="entry name" value="Luciferase, Domain 3"/>
    <property type="match status" value="3"/>
</dbReference>
<dbReference type="RefSeq" id="WP_203010218.1">
    <property type="nucleotide sequence ID" value="NZ_JADWYU010000120.1"/>
</dbReference>
<feature type="region of interest" description="Disordered" evidence="5">
    <location>
        <begin position="7145"/>
        <end position="7199"/>
    </location>
</feature>
<gene>
    <name evidence="7" type="ORF">I7412_08160</name>
</gene>
<dbReference type="NCBIfam" id="NF003417">
    <property type="entry name" value="PRK04813.1"/>
    <property type="match status" value="10"/>
</dbReference>
<dbReference type="CDD" id="cd05930">
    <property type="entry name" value="A_NRPS"/>
    <property type="match status" value="3"/>
</dbReference>
<dbReference type="Gene3D" id="3.30.559.10">
    <property type="entry name" value="Chloramphenicol acetyltransferase-like domain"/>
    <property type="match status" value="7"/>
</dbReference>
<feature type="region of interest" description="Disordered" evidence="5">
    <location>
        <begin position="4397"/>
        <end position="4416"/>
    </location>
</feature>
<dbReference type="CDD" id="cd17643">
    <property type="entry name" value="A_NRPS_Cytc1-like"/>
    <property type="match status" value="1"/>
</dbReference>
<feature type="domain" description="Carrier" evidence="6">
    <location>
        <begin position="5608"/>
        <end position="5683"/>
    </location>
</feature>
<dbReference type="Pfam" id="PF00550">
    <property type="entry name" value="PP-binding"/>
    <property type="match status" value="5"/>
</dbReference>
<feature type="region of interest" description="Disordered" evidence="5">
    <location>
        <begin position="6857"/>
        <end position="6928"/>
    </location>
</feature>
<reference evidence="7" key="1">
    <citation type="submission" date="2020-12" db="EMBL/GenBank/DDBJ databases">
        <title>Genomic characterization of non-nitrogen-fixing Frankia strains.</title>
        <authorList>
            <person name="Carlos-Shanley C."/>
            <person name="Guerra T."/>
            <person name="Hahn D."/>
        </authorList>
    </citation>
    <scope>NUCLEOTIDE SEQUENCE</scope>
    <source>
        <strain evidence="7">CN6</strain>
    </source>
</reference>
<dbReference type="SUPFAM" id="SSF47336">
    <property type="entry name" value="ACP-like"/>
    <property type="match status" value="5"/>
</dbReference>
<dbReference type="SUPFAM" id="SSF52777">
    <property type="entry name" value="CoA-dependent acyltransferases"/>
    <property type="match status" value="14"/>
</dbReference>
<dbReference type="FunFam" id="3.40.50.980:FF:000002">
    <property type="entry name" value="Enterobactin synthetase component F"/>
    <property type="match status" value="1"/>
</dbReference>
<dbReference type="Gene3D" id="3.40.50.1820">
    <property type="entry name" value="alpha/beta hydrolase"/>
    <property type="match status" value="2"/>
</dbReference>
<feature type="compositionally biased region" description="Low complexity" evidence="5">
    <location>
        <begin position="6910"/>
        <end position="6919"/>
    </location>
</feature>
<feature type="domain" description="Carrier" evidence="6">
    <location>
        <begin position="1089"/>
        <end position="1163"/>
    </location>
</feature>
<dbReference type="Gene3D" id="3.40.50.980">
    <property type="match status" value="6"/>
</dbReference>
<evidence type="ECO:0000256" key="5">
    <source>
        <dbReference type="SAM" id="MobiDB-lite"/>
    </source>
</evidence>
<dbReference type="PROSITE" id="PS00455">
    <property type="entry name" value="AMP_BINDING"/>
    <property type="match status" value="5"/>
</dbReference>
<dbReference type="Gene3D" id="3.30.300.30">
    <property type="match status" value="6"/>
</dbReference>
<dbReference type="CDD" id="cd19531">
    <property type="entry name" value="LCL_NRPS-like"/>
    <property type="match status" value="1"/>
</dbReference>
<dbReference type="InterPro" id="IPR010071">
    <property type="entry name" value="AA_adenyl_dom"/>
</dbReference>
<feature type="domain" description="Carrier" evidence="6">
    <location>
        <begin position="2316"/>
        <end position="2390"/>
    </location>
</feature>
<feature type="compositionally biased region" description="Gly residues" evidence="5">
    <location>
        <begin position="7165"/>
        <end position="7192"/>
    </location>
</feature>
<name>A0A937R860_9ACTN</name>
<evidence type="ECO:0000259" key="6">
    <source>
        <dbReference type="PROSITE" id="PS50075"/>
    </source>
</evidence>
<dbReference type="PANTHER" id="PTHR45527:SF14">
    <property type="entry name" value="PLIPASTATIN SYNTHASE SUBUNIT B"/>
    <property type="match status" value="1"/>
</dbReference>
<dbReference type="GO" id="GO:0044550">
    <property type="term" value="P:secondary metabolite biosynthetic process"/>
    <property type="evidence" value="ECO:0007669"/>
    <property type="project" value="UniProtKB-ARBA"/>
</dbReference>
<dbReference type="InterPro" id="IPR020845">
    <property type="entry name" value="AMP-binding_CS"/>
</dbReference>
<dbReference type="CDD" id="cd02440">
    <property type="entry name" value="AdoMet_MTases"/>
    <property type="match status" value="1"/>
</dbReference>
<dbReference type="Pfam" id="PF13193">
    <property type="entry name" value="AMP-binding_C"/>
    <property type="match status" value="5"/>
</dbReference>
<dbReference type="SMART" id="SM00823">
    <property type="entry name" value="PKS_PP"/>
    <property type="match status" value="5"/>
</dbReference>
<accession>A0A937R860</accession>
<evidence type="ECO:0000256" key="1">
    <source>
        <dbReference type="ARBA" id="ARBA00001957"/>
    </source>
</evidence>
<feature type="compositionally biased region" description="Low complexity" evidence="5">
    <location>
        <begin position="1176"/>
        <end position="1200"/>
    </location>
</feature>
<dbReference type="InterPro" id="IPR001242">
    <property type="entry name" value="Condensation_dom"/>
</dbReference>
<keyword evidence="8" id="KW-1185">Reference proteome</keyword>
<feature type="region of interest" description="Disordered" evidence="5">
    <location>
        <begin position="3428"/>
        <end position="3450"/>
    </location>
</feature>
<dbReference type="FunFam" id="2.30.38.10:FF:000001">
    <property type="entry name" value="Non-ribosomal peptide synthetase PvdI"/>
    <property type="match status" value="2"/>
</dbReference>
<dbReference type="GO" id="GO:0043041">
    <property type="term" value="P:amino acid activation for nonribosomal peptide biosynthetic process"/>
    <property type="evidence" value="ECO:0007669"/>
    <property type="project" value="TreeGrafter"/>
</dbReference>
<feature type="compositionally biased region" description="Low complexity" evidence="5">
    <location>
        <begin position="2933"/>
        <end position="2955"/>
    </location>
</feature>
<dbReference type="NCBIfam" id="TIGR01733">
    <property type="entry name" value="AA-adenyl-dom"/>
    <property type="match status" value="4"/>
</dbReference>
<feature type="region of interest" description="Disordered" evidence="5">
    <location>
        <begin position="2933"/>
        <end position="2961"/>
    </location>
</feature>
<dbReference type="InterPro" id="IPR029058">
    <property type="entry name" value="AB_hydrolase_fold"/>
</dbReference>
<dbReference type="InterPro" id="IPR036736">
    <property type="entry name" value="ACP-like_sf"/>
</dbReference>
<evidence type="ECO:0000256" key="3">
    <source>
        <dbReference type="ARBA" id="ARBA00022450"/>
    </source>
</evidence>
<feature type="domain" description="Carrier" evidence="6">
    <location>
        <begin position="4478"/>
        <end position="4553"/>
    </location>
</feature>
<feature type="compositionally biased region" description="Low complexity" evidence="5">
    <location>
        <begin position="290"/>
        <end position="316"/>
    </location>
</feature>
<dbReference type="Gene3D" id="3.40.50.150">
    <property type="entry name" value="Vaccinia Virus protein VP39"/>
    <property type="match status" value="1"/>
</dbReference>
<dbReference type="InterPro" id="IPR045851">
    <property type="entry name" value="AMP-bd_C_sf"/>
</dbReference>
<feature type="region of interest" description="Disordered" evidence="5">
    <location>
        <begin position="273"/>
        <end position="322"/>
    </location>
</feature>
<dbReference type="InterPro" id="IPR020806">
    <property type="entry name" value="PKS_PP-bd"/>
</dbReference>
<dbReference type="FunFam" id="1.10.1200.10:FF:000016">
    <property type="entry name" value="Non-ribosomal peptide synthase"/>
    <property type="match status" value="2"/>
</dbReference>
<comment type="similarity">
    <text evidence="2">Belongs to the ATP-dependent AMP-binding enzyme family.</text>
</comment>
<protein>
    <submittedName>
        <fullName evidence="7">Amino acid adenylation domain-containing protein</fullName>
    </submittedName>
</protein>
<feature type="region of interest" description="Disordered" evidence="5">
    <location>
        <begin position="1"/>
        <end position="72"/>
    </location>
</feature>
<dbReference type="GO" id="GO:0072330">
    <property type="term" value="P:monocarboxylic acid biosynthetic process"/>
    <property type="evidence" value="ECO:0007669"/>
    <property type="project" value="UniProtKB-ARBA"/>
</dbReference>
<evidence type="ECO:0000313" key="7">
    <source>
        <dbReference type="EMBL" id="MBL7627141.1"/>
    </source>
</evidence>
<feature type="domain" description="Carrier" evidence="6">
    <location>
        <begin position="6780"/>
        <end position="6854"/>
    </location>
</feature>
<dbReference type="FunFam" id="3.40.50.980:FF:000001">
    <property type="entry name" value="Non-ribosomal peptide synthetase"/>
    <property type="match status" value="2"/>
</dbReference>
<dbReference type="InterPro" id="IPR025110">
    <property type="entry name" value="AMP-bd_C"/>
</dbReference>
<proteinExistence type="inferred from homology"/>
<sequence length="7476" mass="776461">MSLSRLTPEPGTSDPARGDDGNGLAGGARSQERKRELLRRRLAAEQLAARRRPSERRSADQPAPAGRIPGHGYPLTPGQLRMWFLQQLDPGGVAYNICVAFDLTGPLDAGDLRRALNAVASRHEILRTTYHATADGQPEQVVHADLAPGWASLDLGAEPAAEGDSLVDAAVTRAARHSFDLAAESPLRLTLLRQADELHTLVLAAHHIAWDDGSWAVFFGELLEHYDRHRRGLPPAETRAGAPQYLDAAAGGAPAPAAGLDYWRERLAGLPEPARLPGDGALTPDGDRGTTGPTASAAGDLSASAAGDLSASTADGGPSGDLVTRRAVGGLARRVRAFAAEHGATPFMALLAGYGTLLHRYSGATDLVVGSPVVNRDRPGADRLIGYFGNTLALRLRIRPSDSFAAVLAHTREVCRGAFAHQDVDLEDVVRAVNPDRTDAVTSLFGTTFAVRARPGEHLGGAAAPELRARRRPVRGGAAQLPLGVVAELDGDELDLEATFLTDRLAAPVAADVLRRFERLLGAALAAPDRPVGALELLEDDERHRLLVEWNDTAAPDPAPGQAASWAELFTRRALAAPEAPAVITSGATLSYGELAARAATLTRHLRALGAGPGRLVALAVGRSADLLVALVGVSRAGAAYLPVDPDHPADRVAHLLADARPALVITTSALLLSLPVPDDVLVVLLDRMADGPGAEAANTPWPDADPATAAYMIYTSGSTGRPKGVVVPHRALSTFLAAMVDGFGLGPGDRVLALTTFSFDIAALELLAPLTAGAAVRLADRDEARDPAWLSALLAAGEVTLAQATPSLWASILDADAVPFPGVRVLAGGEPLPPALADRLTARAGRVWNMYGPTETTIWSTSGPVLAGGGLPSIGRPIRGTRVYVLDTALAPVAPGVLGELYIAGDGVADGYLGQPGLTASRFVADPFGPAGARLYRTGDLARWRVREPAAAGPVTPELEVVGRVDDQVKVRGFRIEPGEIEAVLGRHPEVARCAVAARADTGATRRLVAYVVPAGPGVPRPAAGTAEPLPDGLDRALREHLAAALPEYMVPAAFVAVAELPTTPNGKLDRRALPAPGIPRPTAGARPPVTPAEELLCASFAAVLGLERVGADDSFFHLGGDSILAFGVLARARAAGLALGLSDVFAHPTPAALADRLTTGRPAAEPGVAEHDAASSADLSSTDPSSVDPSSGASAAAEALPAAAGGTVAGEPAPAELAEVAELGQVVELAEVEPADVARWRARFPEMTAVWPLSPLQAGLLFHALADGDPADEPRPPDRPETPGAPDVYVLQFAVELDGRLDRRRLRAAARALIAAHDNLRTAFVTDARVPAQLVLGPLEPDWTEADLSGWPEAERAAESARLADADRLTRFDLSAPPLLRFLLLTTGPGSHRLVVTAHHIVLDGWSLPLVLRELFARYESPPAAPRTAGADAGTGIGAGATAGGRVSSPPSTGYVDYLRLLARQDRDTTAAAWAAALAGLDEPTMLAGDAPAGPAGRAGAADSAGTATVERFADAALTARLARFTRAAGVTLATVLRAGWAVLLARAVGRDDVVFGTTVAGRPPELPGVADLVGLFNATVPVRVTLDRAESAAGLLRRVQAEQGALADHQLLGLAGIQAAAGLGDLFDTLLVLESYPFDRATLLPAGSDLRVVSLDGLDATHYPLTVRVIPGERLRLTLGYAPRLLAERTVTALADRLLALLAAIVDAPETPVGALGAAVAPASAPSVVVTAAGASAADLTAAVLAGTSAGEDAATGDATGDAAADGCVAVDGGADGPARRARPRGATLPELFEEQALRAPTAVAARWRDTELTYAELDARANRIANLLVARGVGRESIVGVAIGRSTDLVVALLAVQKAGAAYLPLDVGYPADRLSYMLRDAAPACVLTVDGARDALPARSGAPLLVLDDPAVLAALAAAPTTSPTLDTDRRALPSSPAYVIYTSGSTGRPKGVVVPHEAVTALFANTDHWFGFDDTDVWTMFHSASFDFSVWELWGPLLRGGRLVVVDQDVARSPEQFLELLRRESVTVLNQTPSAFTQLMAAEADLGGDPSTLALRYVIFGGEALDLSRLATWYARHPDDAPALVNMYGITETTVHVTYARLDRVSAAAAKGSSIGVPIPGLRARILDQHLTPVPPGVAGELYVSGDQLARGYLGRPGLTATRFVACPDGAPGERMYRTGDLARQAPDGGLEYLGRADDQVKIRGFRVELGEIESVLAEHPAVQTAVVLARQDRPGQRRLVGYVVPRPGSADDAADLGATLRRHAAAALPEFMVPAAVVVLDTLPLTRNGKLDRASLPAPDLAAPVTATAGRTAAERTLCAVFADVLGVERVGVDDDFFSLGGDSIVAIQLVNRARRERITFTPREVFQHRTPAALAALAAAVQNGSVQDGSVQDGSGGVSPAIPGAAGAAATATAGDAAAGAPAEPGHDPDGVGVLTPLPVVARLAEWGGPIRRLNQAFLVRVPAGADLAALGAALDAVLDRHDGLRARLLRPAPALWLLRTAAPGTVAVGGLLTRVDIAGLAAPEVRAVVAAESAAAAEALDPDAGAMLRAVWLDAGPAEPGRLLLVAHHLVVDGVSWRILLADLGEAFAAARAGQPPWLAPVPTSLRTFARVFAERAQDPDRLAELAHWTATLTPGAGLTDPTGLADPAGPLEGTELTGGTDGAGHPIDATGGAGRALAGRGGAAGRFADTARHVVEVPPAVTVPLLTVPASGVAAAGTEITDVLLAALRVAVARWRHERGWDGSADLLVDVERHGRAEIAPGLDLSRAVGWFTSIVPVRLPAAAGLDAAETLRLVTERWRATPDGGIGYGMLRHANPLAAATLAAAARPEVLFNYLGRFDADPAADWALAPESDALAAHPDPDLAVGHPLTCDAACVQGADGPTLRATFTYLSTVLPAADAARIADGWVSALRELAALAPAGRRAGQATRQAEDQAGGPAEGPAEGRIDSAGLSPADVERIRRASPAPVEQIWPLSPLQEGLLFHSALDRSGDAYTAQFSLDFAHRLDGDRLRRACEQFMRRNPVLRAGFVSDGLPAPAQVILTGLPAPLAEVDLSGLAEPERAARAAQLADRDRTTPFDVTRPPLFRLLLLHLGDGRDRLVINRQVLLWDGWSGALVIDQLLGLYAADPGGDPGGDGETGQAAGPPAPAASYRDFLDWLARQDTAVATAAWRAALDGLDGPTLVVPAARGLAPVEPGRITVELPERTTAATRALAREAGLTINSVFNAALALVLASATGGDDVVFGTTVAGRPTELPGIDDVIGLFLNTVPARVRLDPAETVADLLRRVQAERVALMDHEYLGLGEIQRAAGHPELFDTLYVLQNFIDEVATDATSARYGITGGTSVDHTHYPLTFVLFPGARITVRLEYRPDVVDAALADALVRRFVALLDTLAADPAAPVGSVQVLLPAERAALAAAHEPPPSGDETPARPGGTDREAADETIADLLAAQAARTPDATALVLSHGWPRTGPGSRRVSYAELDGRVNRLARLLRAHGAGPERVVALALGRSLDMVAALFAVLRAGAAYLPLELDHPAPRLNAMIADAGASLVLATRATAGYLGAVDAPTVAALTVDASATGAPALDGPAHAPDADAPDAGGPGWLVLDEPATAERLAAQDAGELTAAELGGFARGRAGRLDHPAYVIYTSGSTGRPKGVVTPYRGLTNMQLNHQKEIFDPTVALARGSCRIGEADLGGLGRRLRIAHTVSFAFDMSWEELLWLVEGHEVHICDENLRRDGEALVAYCHEHRVDVVNVTPTYAQHLLELGLLADGPTGPGEPAGATRAIGAAGGAAAGAGHRPCLVMLGGEAVSDTLWNRLRDTTGTAGYNLYGPTEYTINTLGAGTADSATPTVGRPIRDTRAYVLDRWLRPVPDGVPGELYVAGAGLARGYLGQPGLTAARFVADPSVPGGRMYRTGDLVRRRAGEANLDFLGRTDEQVKIRGHRVELGEITSALERHPGVAQAAVVAADDPAQPGGRRLVAYVVPAEPTAADRAAAEADQVGEWRQVYTDEYTAIPTALTREDFAGWDSSYDGQPIPVEEMREWRAATVARIRELAPRRVLEIGVGTGLLLGQLAPGCESYWGTDFAAPVLEKLRAELDADPARFGAVELRHRPAHDLTGLPTGYFDTVVLNSVAQYFPGAEYLRRVLTGVFGLLAPGGAVFVGDVRDLGRLPVLHTAIELARAGGGAVPAARLVAAVDRRVALEKELVLAPEFFTAFGAEHYAAVSVRVKRGLASNELSRHRFDVVLSPRPASPPVSLAAAPALVWGERIADLDGLAALLATDRPAALRLTRLPDARVADEVAAAVALGTVAAEPAAGRAVDPERLCLLAERLGYEPLVTRAAAGPGLLDAVLLRAGAAGAGPRADVYLPDARFPDARPVEARPAGGPVPAGRARVANDPTSARHTAELVGRLRGDLGVELPDYLVPAAFVPLARIPLTTNGKLDVAALPPAEPAVARGSSRPPSTPVEETLCALFADVLGLPETGVDDDFFALGGHSLLATRLVSRIRGALGVDLAIRDLFEAPTVAALAPRATPAAGADVAGEAGGGSAGASAATAAPGAARPRPTRAAREPGERIPLSPAQRRLWLVDRFAEGTNAYNYPLVIELAGQVDLAALAAAVGDVIDRHEILRTVIAEHDGEPYQLVGDPGAVRPEVTALDCAPEQVTERVRAAASAPFDLRTDPPLRLTVLRPGPASTVLVIVLHHIATDEWSDRPFLLDLDAAYAARLAGRAPSLPPLAVQYADYTRWQRELLGDPADPGSRAARQLGFWAEALAGLPDEIPLPLDRPRPPVRAGAGGRETRELPVATVAALRALCARTGTSMSMLAHAAVAALLHRLGAGDDIPVGVPIAGRTDEALEPLVGFFVNTLVPRSDLSGDPTFVELLARTRRADLAAFDHQDVPFEDVVAALNPRRVAGRNPLFQVMAGYHHLTDDDRRLFGLPASWPDPDFHVVKFDLDITFVDRAARDQVTVLVEYALDVLDAPTAARIADRLVALLDAAGADPDRPVSRLPLVGAGERAAALAAATGAVLDASPADASPAGVPELLALAAAAHPERVALVTGGRRLTFGELAAQANRLARLLADPAAGRAGGLAAGEAGEPVVALALPRELMVPAIFGALAAGAAYLPLDHDQPEERLAFLLADAAPAVVVTTTELAGRLPAATDAVTVLLDEAETRTRLAALPGTPPDLPSAAATGGPPAGAAYVLYTSGSTGRPKAVVGTHGGLANLFAAQRADVIDPASRAAGGSVLRVAHAAPFGFDASWEPLLWLLAGHELHVVDEATLRDPAVFAGYVTTERVEVVDVTPSYLAELARHGFLEPGTHRPSVLVVGGEATPAALWERLRALDGTAVHNLYGPTEYTVDAYGWHSAGRPGAADPPGTPAEWAAPVANTRVYVLDAALEPAPDGVPGELYLAGGGLARGYLRRPGLTAARFVPDPFGEPGARMYRTGDRARRRGDGTLELLGRADDQLKLRGLRIEPGEIENVLAEHPDVAAAAVVAREDAPGAARLVAYVVPATVLAGEAAGAAGAGDAAAAVDLAALRAHVAARLPAYLVPAAFVALPELPRTVNGKLDRAALPAPDASPRPAGRRARPGREQLLAELFAEVLGVAEVGVDDDFFALGGHSLLVMRLRGRIRTVLGVDVAPRAVFDAPTVAGLVGQLDATRAAWPALAADPGQPDPGQPAPLSWAQRRMWVLGQVAGPSPAYNIPITWRLTGPLDVDALRLAVSDVVGRHEVLRTVFPAPDGDPVGRVVAAAEARVPFVVEDVEPDRPDALAHRLAAAAAHPFDLETEIPVRVTVLRLGPALRVVQFLVHHIAADEGSDRPFARDLTAAYRARAAGHAPRWAPPPLTYADYARWQRALLGDERDADSRAARQREFWRRTLAGLPEELSLPTDRPRPAQPSHAGGVVERTWDPELVAGLRALAREHGVTVFMVLRAAVAALLHRLGAGDDIPLGSPVAGRVDERLEGVVGLFLNTLVLRTDLSGDPTFAELLARVRAVDLAALDHQDLPFDRVVDAVNPPRSLARHPLFQVMVVYLPASDAAGELDLPGVAASPEPVRTDTAKFDLSFDFVEHPFVEHPTAEHPTAEDPSVGHAGADGKAAGLTVGIAYSADLFDPETVEALAGRLRQLVEAALAGPGTRIGSLPVLDPAERARVLVDFNRTDRDVVELTWPAAFEATARRLPDAAAVVCEDVALTYAELDARANRLARLLAARGTRRGDVVAVAVGRSVDLVVALLGVLKAGAAYLPIDLDHPAHRVAFMLSDAGARLVLSTTDRAAELSTLAAGDSEAGPGARADDDGDSGHANANANAKANAVSVAADGVGADGGGGAAERDRAGRRLVLLDDPATVAALASHDPASPGPGTAELCLDDAAYVIYTSGSTGQPKGVVVTHEGIGSLVATAVDRLGVDERSRVAQFASVGFDVTVFDLCMALCVGGCSVIVPEGRRVAGPELTDYLVEHGATHMILPPSLVAALPPGCALPAGGVLVVGTEMVPTETVRRWARDLRVVAAYGLTEATVNSTLWAADPDWRGPVPIGVPDPNTRAYVLDPALRPVGVGVVGELYVGGRGLARGYHGRAGLTASRFVADPFGPPGARLYRTGDRARWRARTSQITTSQITTSQIDFVDPAGTPFVDPAGTPGVLDFLGRADDQIKIRGFRIEPGEVQAALMRHPDVRQAAVLAVADASGARRLVAYAVPEGAGLDPAAVRAHAAEHLPEYMVPAAVVAVPGRLPLTPNGKLDRAALPAVDLAAGAAGRAPATELEARLCALFAAALGLPRIGADDDFFALGGDSIVAMRLVSRLRADGFPLAARELFRHRTPAELAAALEARAAANGRGAGRRPADGARAGALPNGDVPAGGDGLLGDGGLTSDGSLNGDDGPGGGGVRTASGAATGAGFDGGDDEGTGLAAATPALRALRDEGGGVDGFSSPVLLQAPAGLDLDTLVAVLRALADRHDLLRARLVRAGGAGGAGREPDWLLDVAPPGSADVHSWARRVDVRGLAGTSGGERRLAAIIAAHARAADAELDPDRGVLVRCVWFDAGAGGPGRLLLLVHHLVVDGVSWQVLLADVAEAAAAVAAGREPRLAPVPTSYRRWAGRLAERALAPDVESQLPFWTRLLAQGTSLPRPPGDPDRGEPRGGAYAGGAHVDGGPGDRGPGDGEPGGGEPGGPVSVTLTGPRAADLLAAVPAAFGARVDEVLLTALSLAVADCRRRWLAGQASDEPGVSGVLVALQGHGRHEHLVDDLDLSRTVGWFAEVVPVWLGHDAVELGSAPASAGGASRGDAFTGAAVQDRLAPDQAGPDHAGPARVGPDHAALAAAVARTRALLAAVPDGGTGYSLLRYLNPRTAPVLAAAGRPAVYLNYEGRLTRPRPGDWDVAAEDEALFADWNADRPDPFGLTVLVRALDRADGTELVARWSSGPGGPPAAAVRELASAWVRALDALRAAAGVAGR</sequence>
<dbReference type="Pfam" id="PF00668">
    <property type="entry name" value="Condensation"/>
    <property type="match status" value="8"/>
</dbReference>
<dbReference type="PROSITE" id="PS00012">
    <property type="entry name" value="PHOSPHOPANTETHEINE"/>
    <property type="match status" value="4"/>
</dbReference>
<keyword evidence="4" id="KW-0597">Phosphoprotein</keyword>
<dbReference type="InterPro" id="IPR000873">
    <property type="entry name" value="AMP-dep_synth/lig_dom"/>
</dbReference>
<feature type="region of interest" description="Disordered" evidence="5">
    <location>
        <begin position="1164"/>
        <end position="1200"/>
    </location>
</feature>